<feature type="compositionally biased region" description="Basic and acidic residues" evidence="1">
    <location>
        <begin position="80"/>
        <end position="91"/>
    </location>
</feature>
<reference evidence="3" key="1">
    <citation type="submission" date="2024-04" db="EMBL/GenBank/DDBJ databases">
        <title>Salinicola lusitanus LLJ914,a marine bacterium isolated from the Okinawa Trough.</title>
        <authorList>
            <person name="Li J."/>
        </authorList>
    </citation>
    <scope>NUCLEOTIDE SEQUENCE [LARGE SCALE GENOMIC DNA]</scope>
</reference>
<organism evidence="2 3">
    <name type="scientific">Mugilogobius chulae</name>
    <name type="common">yellowstripe goby</name>
    <dbReference type="NCBI Taxonomy" id="88201"/>
    <lineage>
        <taxon>Eukaryota</taxon>
        <taxon>Metazoa</taxon>
        <taxon>Chordata</taxon>
        <taxon>Craniata</taxon>
        <taxon>Vertebrata</taxon>
        <taxon>Euteleostomi</taxon>
        <taxon>Actinopterygii</taxon>
        <taxon>Neopterygii</taxon>
        <taxon>Teleostei</taxon>
        <taxon>Neoteleostei</taxon>
        <taxon>Acanthomorphata</taxon>
        <taxon>Gobiaria</taxon>
        <taxon>Gobiiformes</taxon>
        <taxon>Gobioidei</taxon>
        <taxon>Gobiidae</taxon>
        <taxon>Gobionellinae</taxon>
        <taxon>Mugilogobius</taxon>
    </lineage>
</organism>
<feature type="compositionally biased region" description="Basic and acidic residues" evidence="1">
    <location>
        <begin position="1"/>
        <end position="11"/>
    </location>
</feature>
<accession>A0AAW0NBR1</accession>
<evidence type="ECO:0000313" key="2">
    <source>
        <dbReference type="EMBL" id="KAK7896423.1"/>
    </source>
</evidence>
<gene>
    <name evidence="2" type="ORF">WMY93_021748</name>
</gene>
<keyword evidence="3" id="KW-1185">Reference proteome</keyword>
<dbReference type="Proteomes" id="UP001460270">
    <property type="component" value="Unassembled WGS sequence"/>
</dbReference>
<evidence type="ECO:0000256" key="1">
    <source>
        <dbReference type="SAM" id="MobiDB-lite"/>
    </source>
</evidence>
<feature type="compositionally biased region" description="Basic and acidic residues" evidence="1">
    <location>
        <begin position="99"/>
        <end position="124"/>
    </location>
</feature>
<proteinExistence type="predicted"/>
<evidence type="ECO:0000313" key="3">
    <source>
        <dbReference type="Proteomes" id="UP001460270"/>
    </source>
</evidence>
<feature type="region of interest" description="Disordered" evidence="1">
    <location>
        <begin position="75"/>
        <end position="124"/>
    </location>
</feature>
<sequence length="124" mass="14711">MAAVHKSRDEGLPPYVTKDNSNSSEENKEKSSFFVTESETADYWRERDGEAFGGNNACFVGSNMAVVVVVYSQIRRREKKDRTEREREMNVRARKRRKEEREKRGEGRRHNGKREEKDEKKRER</sequence>
<dbReference type="AlphaFoldDB" id="A0AAW0NBR1"/>
<comment type="caution">
    <text evidence="2">The sequence shown here is derived from an EMBL/GenBank/DDBJ whole genome shotgun (WGS) entry which is preliminary data.</text>
</comment>
<name>A0AAW0NBR1_9GOBI</name>
<dbReference type="EMBL" id="JBBPFD010000015">
    <property type="protein sequence ID" value="KAK7896423.1"/>
    <property type="molecule type" value="Genomic_DNA"/>
</dbReference>
<protein>
    <submittedName>
        <fullName evidence="2">Uncharacterized protein</fullName>
    </submittedName>
</protein>
<feature type="region of interest" description="Disordered" evidence="1">
    <location>
        <begin position="1"/>
        <end position="34"/>
    </location>
</feature>